<protein>
    <submittedName>
        <fullName evidence="1">8228_t:CDS:1</fullName>
    </submittedName>
</protein>
<organism evidence="1 2">
    <name type="scientific">Cetraspora pellucida</name>
    <dbReference type="NCBI Taxonomy" id="1433469"/>
    <lineage>
        <taxon>Eukaryota</taxon>
        <taxon>Fungi</taxon>
        <taxon>Fungi incertae sedis</taxon>
        <taxon>Mucoromycota</taxon>
        <taxon>Glomeromycotina</taxon>
        <taxon>Glomeromycetes</taxon>
        <taxon>Diversisporales</taxon>
        <taxon>Gigasporaceae</taxon>
        <taxon>Cetraspora</taxon>
    </lineage>
</organism>
<evidence type="ECO:0000313" key="2">
    <source>
        <dbReference type="Proteomes" id="UP000789366"/>
    </source>
</evidence>
<dbReference type="Proteomes" id="UP000789366">
    <property type="component" value="Unassembled WGS sequence"/>
</dbReference>
<accession>A0ACA9L2H4</accession>
<reference evidence="1" key="1">
    <citation type="submission" date="2021-06" db="EMBL/GenBank/DDBJ databases">
        <authorList>
            <person name="Kallberg Y."/>
            <person name="Tangrot J."/>
            <person name="Rosling A."/>
        </authorList>
    </citation>
    <scope>NUCLEOTIDE SEQUENCE</scope>
    <source>
        <strain evidence="1">28 12/20/2015</strain>
    </source>
</reference>
<sequence>MTERVIKRGDIYKVALDPTVGREIKKTRRCVVISNNQQNLYSPLLIVIPTTSDMDKLYSLREYKGQVSYETLTKIEKALSVVLALRELQGLYDLTKIPTK</sequence>
<dbReference type="EMBL" id="CAJVPW010002491">
    <property type="protein sequence ID" value="CAG8507495.1"/>
    <property type="molecule type" value="Genomic_DNA"/>
</dbReference>
<feature type="non-terminal residue" evidence="1">
    <location>
        <position position="100"/>
    </location>
</feature>
<evidence type="ECO:0000313" key="1">
    <source>
        <dbReference type="EMBL" id="CAG8507495.1"/>
    </source>
</evidence>
<name>A0ACA9L2H4_9GLOM</name>
<proteinExistence type="predicted"/>
<gene>
    <name evidence="1" type="ORF">SPELUC_LOCUS3315</name>
</gene>
<keyword evidence="2" id="KW-1185">Reference proteome</keyword>
<comment type="caution">
    <text evidence="1">The sequence shown here is derived from an EMBL/GenBank/DDBJ whole genome shotgun (WGS) entry which is preliminary data.</text>
</comment>